<evidence type="ECO:0000313" key="1">
    <source>
        <dbReference type="EMBL" id="NWK06340.1"/>
    </source>
</evidence>
<evidence type="ECO:0008006" key="3">
    <source>
        <dbReference type="Google" id="ProtNLM"/>
    </source>
</evidence>
<evidence type="ECO:0000313" key="2">
    <source>
        <dbReference type="Proteomes" id="UP000534207"/>
    </source>
</evidence>
<dbReference type="InterPro" id="IPR029058">
    <property type="entry name" value="AB_hydrolase_fold"/>
</dbReference>
<comment type="caution">
    <text evidence="1">The sequence shown here is derived from an EMBL/GenBank/DDBJ whole genome shotgun (WGS) entry which is preliminary data.</text>
</comment>
<dbReference type="EMBL" id="JACASW010000005">
    <property type="protein sequence ID" value="NWK06340.1"/>
    <property type="molecule type" value="Genomic_DNA"/>
</dbReference>
<gene>
    <name evidence="1" type="ORF">HX827_03245</name>
</gene>
<dbReference type="Proteomes" id="UP000534207">
    <property type="component" value="Unassembled WGS sequence"/>
</dbReference>
<accession>A0A7K4NVJ2</accession>
<organism evidence="1 2">
    <name type="scientific">Marine Group I thaumarchaeote</name>
    <dbReference type="NCBI Taxonomy" id="2511932"/>
    <lineage>
        <taxon>Archaea</taxon>
        <taxon>Nitrososphaerota</taxon>
        <taxon>Marine Group I</taxon>
    </lineage>
</organism>
<dbReference type="Gene3D" id="3.40.50.1820">
    <property type="entry name" value="alpha/beta hydrolase"/>
    <property type="match status" value="1"/>
</dbReference>
<dbReference type="SUPFAM" id="SSF53474">
    <property type="entry name" value="alpha/beta-Hydrolases"/>
    <property type="match status" value="1"/>
</dbReference>
<reference evidence="1 2" key="1">
    <citation type="journal article" date="2019" name="Environ. Microbiol.">
        <title>Genomics insights into ecotype formation of ammonia-oxidizing archaea in the deep ocean.</title>
        <authorList>
            <person name="Wang Y."/>
            <person name="Huang J.M."/>
            <person name="Cui G.J."/>
            <person name="Nunoura T."/>
            <person name="Takaki Y."/>
            <person name="Li W.L."/>
            <person name="Li J."/>
            <person name="Gao Z.M."/>
            <person name="Takai K."/>
            <person name="Zhang A.Q."/>
            <person name="Stepanauskas R."/>
        </authorList>
    </citation>
    <scope>NUCLEOTIDE SEQUENCE [LARGE SCALE GENOMIC DNA]</scope>
    <source>
        <strain evidence="1 2">G13</strain>
    </source>
</reference>
<sequence length="333" mass="38531">MKQKTIESNQFINQANVDYLIKIDSKADIDQKRDFLTEFFWDVKSLQRVKDKSQLPEVESDISDSNYKDLQNLSRIDRLTVEIEYGVSSVSYLFIPERSNEKLILYHQGHGGDFLLGMDTIQFFLDRNFTVVAMAMPLLGMNNQPIVEIDGLGQIKLNSHNQLRLLETKNFNPMKLFVDPIQINLNFLDKEYNFKQYSMIGLSGGGWTTVIYSAIDERISNSFSVGGSMPIYLRIAERDMGDYEQTNIDLYQNVNYLELYVLSAYGDDRKHVQIFNKNDPCCYSGNGYETYELVIKDKMLQLGKGNFQIFVDDTHNEHKISDTAREFILETIN</sequence>
<name>A0A7K4NVJ2_9ARCH</name>
<dbReference type="AlphaFoldDB" id="A0A7K4NVJ2"/>
<protein>
    <recommendedName>
        <fullName evidence="3">Alpha/beta hydrolase</fullName>
    </recommendedName>
</protein>
<proteinExistence type="predicted"/>